<dbReference type="OrthoDB" id="2389545at2"/>
<dbReference type="GeneID" id="93703927"/>
<evidence type="ECO:0000313" key="1">
    <source>
        <dbReference type="EMBL" id="AKO90871.1"/>
    </source>
</evidence>
<organism evidence="1 2">
    <name type="scientific">Priestia filamentosa</name>
    <dbReference type="NCBI Taxonomy" id="1402861"/>
    <lineage>
        <taxon>Bacteria</taxon>
        <taxon>Bacillati</taxon>
        <taxon>Bacillota</taxon>
        <taxon>Bacilli</taxon>
        <taxon>Bacillales</taxon>
        <taxon>Bacillaceae</taxon>
        <taxon>Priestia</taxon>
    </lineage>
</organism>
<keyword evidence="2" id="KW-1185">Reference proteome</keyword>
<accession>A0A1X7GEP7</accession>
<sequence length="140" mass="16659">MTILSQLYLSIYNSNQEALPEIDKDHHPLTEILKEVLTEQKEVLERLLLYLEERTFLFEDVKEPITILYHNFDILKSTFHAYERSVKWTNEDKTEKIERLSPIVSDMKKNLEKAGDELEKSYGFETIQFVVPSFYLSKIR</sequence>
<reference evidence="2" key="2">
    <citation type="submission" date="2015-06" db="EMBL/GenBank/DDBJ databases">
        <title>Genome Sequence of Bacillus endophyticus and Analysis of its Companion Mechanism in the Ketogulonigenium vulgare-Bacillus strain Consortium.</title>
        <authorList>
            <person name="Jia N."/>
            <person name="Du J."/>
            <person name="Ding M.-Z."/>
            <person name="Gao F."/>
            <person name="Yuan Y.-J."/>
        </authorList>
    </citation>
    <scope>NUCLEOTIDE SEQUENCE [LARGE SCALE GENOMIC DNA]</scope>
    <source>
        <strain evidence="2">Hbe603</strain>
    </source>
</reference>
<dbReference type="PATRIC" id="fig|135735.6.peg.203"/>
<dbReference type="RefSeq" id="WP_040059907.1">
    <property type="nucleotide sequence ID" value="NZ_CP011974.1"/>
</dbReference>
<protein>
    <submittedName>
        <fullName evidence="1">Uncharacterized protein</fullName>
    </submittedName>
</protein>
<evidence type="ECO:0000313" key="2">
    <source>
        <dbReference type="Proteomes" id="UP000036202"/>
    </source>
</evidence>
<dbReference type="Proteomes" id="UP000036202">
    <property type="component" value="Chromosome"/>
</dbReference>
<proteinExistence type="predicted"/>
<accession>A0A0H4KDP1</accession>
<dbReference type="KEGG" id="beo:BEH_01165"/>
<gene>
    <name evidence="1" type="ORF">BEH_01165</name>
</gene>
<reference evidence="1 2" key="1">
    <citation type="journal article" date="2015" name="PLoS ONE">
        <title>Genome Sequence of Bacillus endophyticus and Analysis of Its Companion Mechanism in the Ketogulonigenium vulgare-Bacillus Strain Consortium.</title>
        <authorList>
            <person name="Jia N."/>
            <person name="Du J."/>
            <person name="Ding M.Z."/>
            <person name="Gao F."/>
            <person name="Yuan Y.J."/>
        </authorList>
    </citation>
    <scope>NUCLEOTIDE SEQUENCE [LARGE SCALE GENOMIC DNA]</scope>
    <source>
        <strain evidence="1 2">Hbe603</strain>
    </source>
</reference>
<dbReference type="AlphaFoldDB" id="A0A1X7GEP7"/>
<dbReference type="EMBL" id="CP011974">
    <property type="protein sequence ID" value="AKO90871.1"/>
    <property type="molecule type" value="Genomic_DNA"/>
</dbReference>
<name>A0A1X7GEP7_9BACI</name>